<organism evidence="5 6">
    <name type="scientific">Sphaerisporangium flaviroseum</name>
    <dbReference type="NCBI Taxonomy" id="509199"/>
    <lineage>
        <taxon>Bacteria</taxon>
        <taxon>Bacillati</taxon>
        <taxon>Actinomycetota</taxon>
        <taxon>Actinomycetes</taxon>
        <taxon>Streptosporangiales</taxon>
        <taxon>Streptosporangiaceae</taxon>
        <taxon>Sphaerisporangium</taxon>
    </lineage>
</organism>
<dbReference type="PANTHER" id="PTHR36852">
    <property type="entry name" value="PROTEIN GVPL 2"/>
    <property type="match status" value="1"/>
</dbReference>
<feature type="compositionally biased region" description="Low complexity" evidence="4">
    <location>
        <begin position="63"/>
        <end position="79"/>
    </location>
</feature>
<dbReference type="RefSeq" id="WP_344944862.1">
    <property type="nucleotide sequence ID" value="NZ_BAAAZR010000019.1"/>
</dbReference>
<sequence>MARTTPSPTAPGSEQDTREASARQDVRKDSGRQEVREDSGRQEVREDSGRQDVREGSGRPTPEATGTPQTGEAGAQATGEAGGVSEAPSERATASYIYGVIPGDVELTPETRGVSDPPGEIRLVRYEDIAAVVSDLHLSRPLGRPQDLMAHQQLLDDVAAEVPVLPLRFGAVMESPEAIVRELLAPHHDEFRAALEDLEGRAQYVVKARYEEGAVLREVLREQPEAARLREQIRGLPEDATWDARIQLGEIINQSIEAKRDADTQTLAEGLAPHAIAIAIREPTHEVDAAHLAVLVENERQDDFERALDEFGRRWADRVTLRLLGPQAPYDFVTTQT</sequence>
<keyword evidence="1" id="KW-0304">Gas vesicle</keyword>
<dbReference type="PANTHER" id="PTHR36852:SF1">
    <property type="entry name" value="PROTEIN GVPL 2"/>
    <property type="match status" value="1"/>
</dbReference>
<comment type="subcellular location">
    <subcellularLocation>
        <location evidence="2">Gas vesicle</location>
    </subcellularLocation>
</comment>
<name>A0ABP7IPK9_9ACTN</name>
<comment type="caution">
    <text evidence="5">The sequence shown here is derived from an EMBL/GenBank/DDBJ whole genome shotgun (WGS) entry which is preliminary data.</text>
</comment>
<proteinExistence type="inferred from homology"/>
<dbReference type="Pfam" id="PF06386">
    <property type="entry name" value="GvpL_GvpF"/>
    <property type="match status" value="1"/>
</dbReference>
<evidence type="ECO:0000313" key="6">
    <source>
        <dbReference type="Proteomes" id="UP001500888"/>
    </source>
</evidence>
<evidence type="ECO:0008006" key="7">
    <source>
        <dbReference type="Google" id="ProtNLM"/>
    </source>
</evidence>
<feature type="compositionally biased region" description="Basic and acidic residues" evidence="4">
    <location>
        <begin position="15"/>
        <end position="57"/>
    </location>
</feature>
<evidence type="ECO:0000313" key="5">
    <source>
        <dbReference type="EMBL" id="GAA3823522.1"/>
    </source>
</evidence>
<evidence type="ECO:0000256" key="4">
    <source>
        <dbReference type="SAM" id="MobiDB-lite"/>
    </source>
</evidence>
<protein>
    <recommendedName>
        <fullName evidence="7">Gas vesicle protein GvpFL</fullName>
    </recommendedName>
</protein>
<feature type="region of interest" description="Disordered" evidence="4">
    <location>
        <begin position="1"/>
        <end position="89"/>
    </location>
</feature>
<evidence type="ECO:0000256" key="1">
    <source>
        <dbReference type="ARBA" id="ARBA00022987"/>
    </source>
</evidence>
<dbReference type="EMBL" id="BAAAZR010000019">
    <property type="protein sequence ID" value="GAA3823522.1"/>
    <property type="molecule type" value="Genomic_DNA"/>
</dbReference>
<feature type="compositionally biased region" description="Polar residues" evidence="4">
    <location>
        <begin position="1"/>
        <end position="14"/>
    </location>
</feature>
<evidence type="ECO:0000256" key="2">
    <source>
        <dbReference type="ARBA" id="ARBA00035108"/>
    </source>
</evidence>
<evidence type="ECO:0000256" key="3">
    <source>
        <dbReference type="ARBA" id="ARBA00035643"/>
    </source>
</evidence>
<accession>A0ABP7IPK9</accession>
<keyword evidence="6" id="KW-1185">Reference proteome</keyword>
<reference evidence="6" key="1">
    <citation type="journal article" date="2019" name="Int. J. Syst. Evol. Microbiol.">
        <title>The Global Catalogue of Microorganisms (GCM) 10K type strain sequencing project: providing services to taxonomists for standard genome sequencing and annotation.</title>
        <authorList>
            <consortium name="The Broad Institute Genomics Platform"/>
            <consortium name="The Broad Institute Genome Sequencing Center for Infectious Disease"/>
            <person name="Wu L."/>
            <person name="Ma J."/>
        </authorList>
    </citation>
    <scope>NUCLEOTIDE SEQUENCE [LARGE SCALE GENOMIC DNA]</scope>
    <source>
        <strain evidence="6">JCM 16908</strain>
    </source>
</reference>
<gene>
    <name evidence="5" type="ORF">GCM10022226_50070</name>
</gene>
<comment type="similarity">
    <text evidence="3">Belongs to the gas vesicle GvpF/GvpL family.</text>
</comment>
<dbReference type="InterPro" id="IPR009430">
    <property type="entry name" value="GvpL/GvpF"/>
</dbReference>
<dbReference type="Proteomes" id="UP001500888">
    <property type="component" value="Unassembled WGS sequence"/>
</dbReference>